<reference evidence="1 2" key="1">
    <citation type="submission" date="2019-03" db="EMBL/GenBank/DDBJ databases">
        <title>Single cell metagenomics reveals metabolic interactions within the superorganism composed of flagellate Streblomastix strix and complex community of Bacteroidetes bacteria on its surface.</title>
        <authorList>
            <person name="Treitli S.C."/>
            <person name="Kolisko M."/>
            <person name="Husnik F."/>
            <person name="Keeling P."/>
            <person name="Hampl V."/>
        </authorList>
    </citation>
    <scope>NUCLEOTIDE SEQUENCE [LARGE SCALE GENOMIC DNA]</scope>
    <source>
        <strain evidence="1">ST1C</strain>
    </source>
</reference>
<organism evidence="1 2">
    <name type="scientific">Streblomastix strix</name>
    <dbReference type="NCBI Taxonomy" id="222440"/>
    <lineage>
        <taxon>Eukaryota</taxon>
        <taxon>Metamonada</taxon>
        <taxon>Preaxostyla</taxon>
        <taxon>Oxymonadida</taxon>
        <taxon>Streblomastigidae</taxon>
        <taxon>Streblomastix</taxon>
    </lineage>
</organism>
<accession>A0A5J4UIN8</accession>
<evidence type="ECO:0000313" key="1">
    <source>
        <dbReference type="EMBL" id="KAA6370327.1"/>
    </source>
</evidence>
<proteinExistence type="predicted"/>
<gene>
    <name evidence="1" type="ORF">EZS28_034146</name>
</gene>
<evidence type="ECO:0000313" key="2">
    <source>
        <dbReference type="Proteomes" id="UP000324800"/>
    </source>
</evidence>
<dbReference type="EMBL" id="SNRW01015499">
    <property type="protein sequence ID" value="KAA6370327.1"/>
    <property type="molecule type" value="Genomic_DNA"/>
</dbReference>
<name>A0A5J4UIN8_9EUKA</name>
<protein>
    <submittedName>
        <fullName evidence="1">Uncharacterized protein</fullName>
    </submittedName>
</protein>
<sequence>MYVLVDKNIEAIGIAKASTNIEEEEEKIKMKDKLQIIFLNFGYRLSDRQRSLLQKMLEQYQMEKPCLPTFRIIHDERAREFTLYLVFIVKYKWVATFLEFQDYLLKQQNDYAATQTMQLLTIDERLLGQRIVIESPRR</sequence>
<dbReference type="AlphaFoldDB" id="A0A5J4UIN8"/>
<dbReference type="Proteomes" id="UP000324800">
    <property type="component" value="Unassembled WGS sequence"/>
</dbReference>
<comment type="caution">
    <text evidence="1">The sequence shown here is derived from an EMBL/GenBank/DDBJ whole genome shotgun (WGS) entry which is preliminary data.</text>
</comment>